<keyword evidence="7" id="KW-1185">Reference proteome</keyword>
<dbReference type="AlphaFoldDB" id="A0A934RR23"/>
<accession>A0A934RR23</accession>
<evidence type="ECO:0000256" key="5">
    <source>
        <dbReference type="PIRSR" id="PIRSR602678-1"/>
    </source>
</evidence>
<dbReference type="NCBIfam" id="TIGR00486">
    <property type="entry name" value="YbgI_SA1388"/>
    <property type="match status" value="1"/>
</dbReference>
<dbReference type="Proteomes" id="UP000604083">
    <property type="component" value="Unassembled WGS sequence"/>
</dbReference>
<dbReference type="PANTHER" id="PTHR13799">
    <property type="entry name" value="NGG1 INTERACTING FACTOR 3"/>
    <property type="match status" value="1"/>
</dbReference>
<dbReference type="Pfam" id="PF01784">
    <property type="entry name" value="DUF34_NIF3"/>
    <property type="match status" value="1"/>
</dbReference>
<dbReference type="Gene3D" id="3.40.1390.30">
    <property type="entry name" value="NIF3 (NGG1p interacting factor 3)-like"/>
    <property type="match status" value="2"/>
</dbReference>
<protein>
    <recommendedName>
        <fullName evidence="3">GTP cyclohydrolase 1 type 2 homolog</fullName>
    </recommendedName>
</protein>
<evidence type="ECO:0000256" key="4">
    <source>
        <dbReference type="ARBA" id="ARBA00022723"/>
    </source>
</evidence>
<dbReference type="GO" id="GO:0046872">
    <property type="term" value="F:metal ion binding"/>
    <property type="evidence" value="ECO:0007669"/>
    <property type="project" value="UniProtKB-KW"/>
</dbReference>
<feature type="binding site" evidence="5">
    <location>
        <position position="222"/>
    </location>
    <ligand>
        <name>a divalent metal cation</name>
        <dbReference type="ChEBI" id="CHEBI:60240"/>
        <label>1</label>
    </ligand>
</feature>
<feature type="binding site" evidence="5">
    <location>
        <position position="66"/>
    </location>
    <ligand>
        <name>a divalent metal cation</name>
        <dbReference type="ChEBI" id="CHEBI:60240"/>
        <label>1</label>
    </ligand>
</feature>
<dbReference type="InterPro" id="IPR036069">
    <property type="entry name" value="DUF34/NIF3_sf"/>
</dbReference>
<dbReference type="EMBL" id="JAENIO010000004">
    <property type="protein sequence ID" value="MBK1832971.1"/>
    <property type="molecule type" value="Genomic_DNA"/>
</dbReference>
<feature type="binding site" evidence="5">
    <location>
        <position position="67"/>
    </location>
    <ligand>
        <name>a divalent metal cation</name>
        <dbReference type="ChEBI" id="CHEBI:60240"/>
        <label>1</label>
    </ligand>
</feature>
<evidence type="ECO:0000256" key="3">
    <source>
        <dbReference type="ARBA" id="ARBA00022112"/>
    </source>
</evidence>
<feature type="binding site" evidence="5">
    <location>
        <position position="218"/>
    </location>
    <ligand>
        <name>a divalent metal cation</name>
        <dbReference type="ChEBI" id="CHEBI:60240"/>
        <label>1</label>
    </ligand>
</feature>
<evidence type="ECO:0000313" key="7">
    <source>
        <dbReference type="Proteomes" id="UP000604083"/>
    </source>
</evidence>
<proteinExistence type="inferred from homology"/>
<dbReference type="RefSeq" id="WP_200390404.1">
    <property type="nucleotide sequence ID" value="NZ_JAENIO010000004.1"/>
</dbReference>
<comment type="similarity">
    <text evidence="1">Belongs to the GTP cyclohydrolase I type 2/NIF3 family.</text>
</comment>
<reference evidence="6" key="1">
    <citation type="submission" date="2021-01" db="EMBL/GenBank/DDBJ databases">
        <title>Modified the classification status of verrucomicrobia.</title>
        <authorList>
            <person name="Feng X."/>
        </authorList>
    </citation>
    <scope>NUCLEOTIDE SEQUENCE</scope>
    <source>
        <strain evidence="6">KCTC 12986</strain>
    </source>
</reference>
<dbReference type="FunFam" id="3.40.1390.30:FF:000001">
    <property type="entry name" value="GTP cyclohydrolase 1 type 2"/>
    <property type="match status" value="1"/>
</dbReference>
<comment type="caution">
    <text evidence="6">The sequence shown here is derived from an EMBL/GenBank/DDBJ whole genome shotgun (WGS) entry which is preliminary data.</text>
</comment>
<gene>
    <name evidence="6" type="ORF">JIN78_02760</name>
</gene>
<dbReference type="InterPro" id="IPR002678">
    <property type="entry name" value="DUF34/NIF3"/>
</dbReference>
<comment type="subunit">
    <text evidence="2">Homohexamer.</text>
</comment>
<dbReference type="SUPFAM" id="SSF102705">
    <property type="entry name" value="NIF3 (NGG1p interacting factor 3)-like"/>
    <property type="match status" value="1"/>
</dbReference>
<sequence length="250" mass="26909">MAELCEITEFLDRELRLAEVPDYPGAHNGLQLENDGRVSKVATAVDASLAVVEKAVEAGADLLVVHHGLFWQGVRMLTGGQYRKFKAAFDGNLAIYSAHIPLDVHPQWGNNALLAQALGLEVSTTFLPWKGLELGLAGEWQGTWEDLLASIQEEVGPIISFTRSQQAVGRLGLVTGGAGSEVETVRAAGIDTFLTGEGPHWSFPLADELGLNVIHAGHYATETSGVRKVGELLSEKFKIEEQFLPSPTGL</sequence>
<evidence type="ECO:0000256" key="2">
    <source>
        <dbReference type="ARBA" id="ARBA00011643"/>
    </source>
</evidence>
<evidence type="ECO:0000256" key="1">
    <source>
        <dbReference type="ARBA" id="ARBA00006964"/>
    </source>
</evidence>
<organism evidence="6 7">
    <name type="scientific">Roseibacillus ishigakijimensis</name>
    <dbReference type="NCBI Taxonomy" id="454146"/>
    <lineage>
        <taxon>Bacteria</taxon>
        <taxon>Pseudomonadati</taxon>
        <taxon>Verrucomicrobiota</taxon>
        <taxon>Verrucomicrobiia</taxon>
        <taxon>Verrucomicrobiales</taxon>
        <taxon>Verrucomicrobiaceae</taxon>
        <taxon>Roseibacillus</taxon>
    </lineage>
</organism>
<dbReference type="GO" id="GO:0005737">
    <property type="term" value="C:cytoplasm"/>
    <property type="evidence" value="ECO:0007669"/>
    <property type="project" value="TreeGrafter"/>
</dbReference>
<feature type="binding site" evidence="5">
    <location>
        <position position="103"/>
    </location>
    <ligand>
        <name>a divalent metal cation</name>
        <dbReference type="ChEBI" id="CHEBI:60240"/>
        <label>1</label>
    </ligand>
</feature>
<name>A0A934RR23_9BACT</name>
<keyword evidence="4 5" id="KW-0479">Metal-binding</keyword>
<dbReference type="PANTHER" id="PTHR13799:SF14">
    <property type="entry name" value="GTP CYCLOHYDROLASE 1 TYPE 2 HOMOLOG"/>
    <property type="match status" value="1"/>
</dbReference>
<evidence type="ECO:0000313" key="6">
    <source>
        <dbReference type="EMBL" id="MBK1832971.1"/>
    </source>
</evidence>